<keyword evidence="5 7" id="KW-0472">Membrane</keyword>
<dbReference type="InterPro" id="IPR029485">
    <property type="entry name" value="CAT_C"/>
</dbReference>
<evidence type="ECO:0000256" key="5">
    <source>
        <dbReference type="ARBA" id="ARBA00023136"/>
    </source>
</evidence>
<feature type="transmembrane region" description="Helical" evidence="7">
    <location>
        <begin position="352"/>
        <end position="377"/>
    </location>
</feature>
<feature type="transmembrane region" description="Helical" evidence="7">
    <location>
        <begin position="207"/>
        <end position="229"/>
    </location>
</feature>
<feature type="transmembrane region" description="Helical" evidence="7">
    <location>
        <begin position="492"/>
        <end position="509"/>
    </location>
</feature>
<gene>
    <name evidence="9" type="ORF">CEUSTIGMA_g10338.t1</name>
</gene>
<feature type="transmembrane region" description="Helical" evidence="7">
    <location>
        <begin position="521"/>
        <end position="541"/>
    </location>
</feature>
<feature type="transmembrane region" description="Helical" evidence="7">
    <location>
        <begin position="547"/>
        <end position="566"/>
    </location>
</feature>
<comment type="subcellular location">
    <subcellularLocation>
        <location evidence="1">Membrane</location>
        <topology evidence="1">Multi-pass membrane protein</topology>
    </subcellularLocation>
</comment>
<evidence type="ECO:0000256" key="6">
    <source>
        <dbReference type="SAM" id="MobiDB-lite"/>
    </source>
</evidence>
<reference evidence="9 10" key="1">
    <citation type="submission" date="2017-08" db="EMBL/GenBank/DDBJ databases">
        <title>Acidophilic green algal genome provides insights into adaptation to an acidic environment.</title>
        <authorList>
            <person name="Hirooka S."/>
            <person name="Hirose Y."/>
            <person name="Kanesaki Y."/>
            <person name="Higuchi S."/>
            <person name="Fujiwara T."/>
            <person name="Onuma R."/>
            <person name="Era A."/>
            <person name="Ohbayashi R."/>
            <person name="Uzuka A."/>
            <person name="Nozaki H."/>
            <person name="Yoshikawa H."/>
            <person name="Miyagishima S.Y."/>
        </authorList>
    </citation>
    <scope>NUCLEOTIDE SEQUENCE [LARGE SCALE GENOMIC DNA]</scope>
    <source>
        <strain evidence="9 10">NIES-2499</strain>
    </source>
</reference>
<evidence type="ECO:0000259" key="8">
    <source>
        <dbReference type="Pfam" id="PF13906"/>
    </source>
</evidence>
<dbReference type="PANTHER" id="PTHR43243:SF41">
    <property type="entry name" value="CATIONIC AMINO ACID TRANSPORTER 7, CHLOROPLASTIC"/>
    <property type="match status" value="1"/>
</dbReference>
<feature type="transmembrane region" description="Helical" evidence="7">
    <location>
        <begin position="266"/>
        <end position="289"/>
    </location>
</feature>
<evidence type="ECO:0000256" key="4">
    <source>
        <dbReference type="ARBA" id="ARBA00022989"/>
    </source>
</evidence>
<protein>
    <recommendedName>
        <fullName evidence="8">Cationic amino acid transporter C-terminal domain-containing protein</fullName>
    </recommendedName>
</protein>
<dbReference type="GO" id="GO:0015171">
    <property type="term" value="F:amino acid transmembrane transporter activity"/>
    <property type="evidence" value="ECO:0007669"/>
    <property type="project" value="TreeGrafter"/>
</dbReference>
<sequence length="642" mass="69815">MLPIHEYPMHFINKFRRKAFSVNTFSDIMDVSGGTMKRSLRGWQLLLLGLGTMVGAGERHRRHQYCLLIPQTPNAPDNLSYFQACSCLLVMQPKQTLDESRDIPFCRPAVSMSYLIAGFASTLSALCYAEYACDFPMAGGAFNFITVTFGEFAGWMTAANLFIEWTVANAAVAKGFSGYFSALTNIDSNVFQPFYKVDYIDNSGDKFGLAVNWLSLVFVAVLTGSMLFGTAESTRVQNVSMVIYLLLISFIVFAGASQVNEANYSPFAPFGISGVFRGVTNIFFSYVGFDMVASMAEEAVNPAVDLPIGIIGSIFGATGIYVAMSTVITGMVDYANLDPYAPFAVAFSDIGWVWASKIVAIGALFGCSNSNFGGILGQSRIFVTMGRAGLLPKSMAKMSSRQVPYWSIIASGTIAGILALLLSLNSLWNFVSIGTLFAYGSVCLGCVWRRYVTEETPVVHKSIMAFQVIAVVACGMWAGFGNQLSPGVISMWAVPAGLFFPIVGCFYFFPQRYVPKMGFSCPLMPWVPCGGMMINGFLIGTLNSTSFLFWGIWMAICLVIYLFYGLHHTQGEGVIMDAFGNKIDLELDNEGTGADFAGKAVELDYVEEKLSTHEQPASAKPVAESTVAGSSHLLRRSIKSAE</sequence>
<dbReference type="PANTHER" id="PTHR43243">
    <property type="entry name" value="INNER MEMBRANE TRANSPORTER YGJI-RELATED"/>
    <property type="match status" value="1"/>
</dbReference>
<evidence type="ECO:0000313" key="10">
    <source>
        <dbReference type="Proteomes" id="UP000232323"/>
    </source>
</evidence>
<feature type="region of interest" description="Disordered" evidence="6">
    <location>
        <begin position="612"/>
        <end position="642"/>
    </location>
</feature>
<evidence type="ECO:0000313" key="9">
    <source>
        <dbReference type="EMBL" id="GAX82912.1"/>
    </source>
</evidence>
<dbReference type="OrthoDB" id="3900342at2759"/>
<dbReference type="Gene3D" id="1.20.1740.10">
    <property type="entry name" value="Amino acid/polyamine transporter I"/>
    <property type="match status" value="1"/>
</dbReference>
<keyword evidence="3 7" id="KW-0812">Transmembrane</keyword>
<dbReference type="EMBL" id="BEGY01000088">
    <property type="protein sequence ID" value="GAX82912.1"/>
    <property type="molecule type" value="Genomic_DNA"/>
</dbReference>
<feature type="transmembrane region" description="Helical" evidence="7">
    <location>
        <begin position="310"/>
        <end position="332"/>
    </location>
</feature>
<name>A0A250XJ22_9CHLO</name>
<feature type="compositionally biased region" description="Basic residues" evidence="6">
    <location>
        <begin position="633"/>
        <end position="642"/>
    </location>
</feature>
<dbReference type="InterPro" id="IPR002293">
    <property type="entry name" value="AA/rel_permease1"/>
</dbReference>
<evidence type="ECO:0000256" key="1">
    <source>
        <dbReference type="ARBA" id="ARBA00004141"/>
    </source>
</evidence>
<evidence type="ECO:0000256" key="3">
    <source>
        <dbReference type="ARBA" id="ARBA00022692"/>
    </source>
</evidence>
<dbReference type="AlphaFoldDB" id="A0A250XJ22"/>
<dbReference type="Pfam" id="PF13520">
    <property type="entry name" value="AA_permease_2"/>
    <property type="match status" value="1"/>
</dbReference>
<evidence type="ECO:0000256" key="2">
    <source>
        <dbReference type="ARBA" id="ARBA00008572"/>
    </source>
</evidence>
<organism evidence="9 10">
    <name type="scientific">Chlamydomonas eustigma</name>
    <dbReference type="NCBI Taxonomy" id="1157962"/>
    <lineage>
        <taxon>Eukaryota</taxon>
        <taxon>Viridiplantae</taxon>
        <taxon>Chlorophyta</taxon>
        <taxon>core chlorophytes</taxon>
        <taxon>Chlorophyceae</taxon>
        <taxon>CS clade</taxon>
        <taxon>Chlamydomonadales</taxon>
        <taxon>Chlamydomonadaceae</taxon>
        <taxon>Chlamydomonas</taxon>
    </lineage>
</organism>
<feature type="transmembrane region" description="Helical" evidence="7">
    <location>
        <begin position="430"/>
        <end position="451"/>
    </location>
</feature>
<feature type="transmembrane region" description="Helical" evidence="7">
    <location>
        <begin position="403"/>
        <end position="424"/>
    </location>
</feature>
<proteinExistence type="inferred from homology"/>
<keyword evidence="10" id="KW-1185">Reference proteome</keyword>
<comment type="caution">
    <text evidence="9">The sequence shown here is derived from an EMBL/GenBank/DDBJ whole genome shotgun (WGS) entry which is preliminary data.</text>
</comment>
<dbReference type="STRING" id="1157962.A0A250XJ22"/>
<dbReference type="Pfam" id="PF13906">
    <property type="entry name" value="AA_permease_C"/>
    <property type="match status" value="1"/>
</dbReference>
<feature type="transmembrane region" description="Helical" evidence="7">
    <location>
        <begin position="241"/>
        <end position="260"/>
    </location>
</feature>
<feature type="domain" description="Cationic amino acid transporter C-terminal" evidence="8">
    <location>
        <begin position="519"/>
        <end position="569"/>
    </location>
</feature>
<dbReference type="Proteomes" id="UP000232323">
    <property type="component" value="Unassembled WGS sequence"/>
</dbReference>
<comment type="similarity">
    <text evidence="2">Belongs to the amino acid-polyamine-organocation (APC) superfamily. Cationic amino acid transporter (CAT) (TC 2.A.3.3) family.</text>
</comment>
<feature type="transmembrane region" description="Helical" evidence="7">
    <location>
        <begin position="463"/>
        <end position="480"/>
    </location>
</feature>
<evidence type="ECO:0000256" key="7">
    <source>
        <dbReference type="SAM" id="Phobius"/>
    </source>
</evidence>
<keyword evidence="4 7" id="KW-1133">Transmembrane helix</keyword>
<dbReference type="GO" id="GO:0005886">
    <property type="term" value="C:plasma membrane"/>
    <property type="evidence" value="ECO:0007669"/>
    <property type="project" value="TreeGrafter"/>
</dbReference>
<accession>A0A250XJ22</accession>